<feature type="transmembrane region" description="Helical" evidence="1">
    <location>
        <begin position="62"/>
        <end position="86"/>
    </location>
</feature>
<keyword evidence="1" id="KW-0472">Membrane</keyword>
<dbReference type="Proteomes" id="UP001059971">
    <property type="component" value="Chromosome 2"/>
</dbReference>
<organism evidence="2 3">
    <name type="scientific">Sphingomonas bisphenolicum</name>
    <dbReference type="NCBI Taxonomy" id="296544"/>
    <lineage>
        <taxon>Bacteria</taxon>
        <taxon>Pseudomonadati</taxon>
        <taxon>Pseudomonadota</taxon>
        <taxon>Alphaproteobacteria</taxon>
        <taxon>Sphingomonadales</taxon>
        <taxon>Sphingomonadaceae</taxon>
        <taxon>Sphingomonas</taxon>
    </lineage>
</organism>
<sequence length="213" mass="22302">MVAFLVLFTSSLVNQMSLHLATYFWKIDATWTPRLLIAGIAGSLLAMAFAPAFTRAVGSRKAMMTGLCGFFLIQACAIIFPLAGLAPAAGTAAIGAFIFLCRFAAGACYALYVVPFNIVTYDIGDEHEANTGRPAQGIVASFMFIGLQVGSGVVALLAGSFLGLIDFPAQLPVDQMPAAKVAALAWFILSLIVIAGGAMAWLVGTFKSGRRPA</sequence>
<feature type="transmembrane region" description="Helical" evidence="1">
    <location>
        <begin position="183"/>
        <end position="203"/>
    </location>
</feature>
<protein>
    <submittedName>
        <fullName evidence="2">Uncharacterized protein</fullName>
    </submittedName>
</protein>
<feature type="transmembrane region" description="Helical" evidence="1">
    <location>
        <begin position="135"/>
        <end position="163"/>
    </location>
</feature>
<keyword evidence="3" id="KW-1185">Reference proteome</keyword>
<dbReference type="EMBL" id="AP018818">
    <property type="protein sequence ID" value="BBF71975.1"/>
    <property type="molecule type" value="Genomic_DNA"/>
</dbReference>
<proteinExistence type="predicted"/>
<evidence type="ECO:0000313" key="2">
    <source>
        <dbReference type="EMBL" id="BBF71975.1"/>
    </source>
</evidence>
<keyword evidence="1" id="KW-0812">Transmembrane</keyword>
<keyword evidence="1" id="KW-1133">Transmembrane helix</keyword>
<evidence type="ECO:0000256" key="1">
    <source>
        <dbReference type="SAM" id="Phobius"/>
    </source>
</evidence>
<feature type="transmembrane region" description="Helical" evidence="1">
    <location>
        <begin position="31"/>
        <end position="50"/>
    </location>
</feature>
<reference evidence="2" key="1">
    <citation type="submission" date="2018-07" db="EMBL/GenBank/DDBJ databases">
        <title>Complete genome sequence of Sphingomonas bisphenolicum strain AO1, a bisphenol A degradative bacterium isolated from Japanese farm field.</title>
        <authorList>
            <person name="Murakami M."/>
            <person name="Koh M."/>
            <person name="Koba S."/>
            <person name="Matsumura Y."/>
        </authorList>
    </citation>
    <scope>NUCLEOTIDE SEQUENCE</scope>
    <source>
        <strain evidence="2">AO1</strain>
    </source>
</reference>
<feature type="transmembrane region" description="Helical" evidence="1">
    <location>
        <begin position="92"/>
        <end position="114"/>
    </location>
</feature>
<accession>A0ABM7G945</accession>
<dbReference type="SUPFAM" id="SSF103473">
    <property type="entry name" value="MFS general substrate transporter"/>
    <property type="match status" value="1"/>
</dbReference>
<dbReference type="Pfam" id="PF13347">
    <property type="entry name" value="MFS_2"/>
    <property type="match status" value="1"/>
</dbReference>
<evidence type="ECO:0000313" key="3">
    <source>
        <dbReference type="Proteomes" id="UP001059971"/>
    </source>
</evidence>
<name>A0ABM7G945_9SPHN</name>
<gene>
    <name evidence="2" type="ORF">SBA_ch2_5080</name>
</gene>
<dbReference type="InterPro" id="IPR036259">
    <property type="entry name" value="MFS_trans_sf"/>
</dbReference>